<organism evidence="3 4">
    <name type="scientific">Pyrinomonas methylaliphatogenes</name>
    <dbReference type="NCBI Taxonomy" id="454194"/>
    <lineage>
        <taxon>Bacteria</taxon>
        <taxon>Pseudomonadati</taxon>
        <taxon>Acidobacteriota</taxon>
        <taxon>Blastocatellia</taxon>
        <taxon>Blastocatellales</taxon>
        <taxon>Pyrinomonadaceae</taxon>
        <taxon>Pyrinomonas</taxon>
    </lineage>
</organism>
<evidence type="ECO:0000256" key="1">
    <source>
        <dbReference type="SAM" id="Phobius"/>
    </source>
</evidence>
<keyword evidence="1" id="KW-0812">Transmembrane</keyword>
<dbReference type="OrthoDB" id="129797at2"/>
<sequence>MKVDAWVSGALAWLVPGGGHFWQGRPWRGLMFGAVIWGMCLIGLWAFGGRFFDPLSGGNGLEQVYGLFDFGVGGLYVICWATGVGFTDRAELLTYEYGNVFLMVAGLLNYLVMLDAFDIGVGRKR</sequence>
<keyword evidence="1" id="KW-0472">Membrane</keyword>
<accession>A0A0B6WWX8</accession>
<keyword evidence="4" id="KW-1185">Reference proteome</keyword>
<gene>
    <name evidence="3" type="ORF">PYK22_00794</name>
</gene>
<dbReference type="STRING" id="454194.PYK22_00794"/>
<dbReference type="Pfam" id="PF20382">
    <property type="entry name" value="DUF6677"/>
    <property type="match status" value="1"/>
</dbReference>
<feature type="transmembrane region" description="Helical" evidence="1">
    <location>
        <begin position="29"/>
        <end position="52"/>
    </location>
</feature>
<reference evidence="3 4" key="1">
    <citation type="submission" date="2013-12" db="EMBL/GenBank/DDBJ databases">
        <authorList>
            <person name="Stott M."/>
        </authorList>
    </citation>
    <scope>NUCLEOTIDE SEQUENCE [LARGE SCALE GENOMIC DNA]</scope>
    <source>
        <strain evidence="3 4">K22</strain>
    </source>
</reference>
<feature type="transmembrane region" description="Helical" evidence="1">
    <location>
        <begin position="64"/>
        <end position="86"/>
    </location>
</feature>
<feature type="domain" description="DUF6677" evidence="2">
    <location>
        <begin position="9"/>
        <end position="123"/>
    </location>
</feature>
<dbReference type="AlphaFoldDB" id="A0A0B6WWX8"/>
<dbReference type="InterPro" id="IPR046499">
    <property type="entry name" value="DUF6677"/>
</dbReference>
<proteinExistence type="predicted"/>
<dbReference type="EMBL" id="CBXV010000003">
    <property type="protein sequence ID" value="CDM64799.1"/>
    <property type="molecule type" value="Genomic_DNA"/>
</dbReference>
<keyword evidence="1" id="KW-1133">Transmembrane helix</keyword>
<dbReference type="Proteomes" id="UP000031518">
    <property type="component" value="Unassembled WGS sequence"/>
</dbReference>
<evidence type="ECO:0000259" key="2">
    <source>
        <dbReference type="Pfam" id="PF20382"/>
    </source>
</evidence>
<evidence type="ECO:0000313" key="4">
    <source>
        <dbReference type="Proteomes" id="UP000031518"/>
    </source>
</evidence>
<protein>
    <recommendedName>
        <fullName evidence="2">DUF6677 domain-containing protein</fullName>
    </recommendedName>
</protein>
<feature type="transmembrane region" description="Helical" evidence="1">
    <location>
        <begin position="98"/>
        <end position="117"/>
    </location>
</feature>
<reference evidence="3 4" key="2">
    <citation type="submission" date="2015-01" db="EMBL/GenBank/DDBJ databases">
        <title>Complete genome sequence of Pyrinomonas methylaliphatogenes type strain K22T.</title>
        <authorList>
            <person name="Lee K.C.Y."/>
            <person name="Power J.F."/>
            <person name="Dunfield P.F."/>
            <person name="Morgan X.C."/>
            <person name="Huttenhower C."/>
            <person name="Stott M.B."/>
        </authorList>
    </citation>
    <scope>NUCLEOTIDE SEQUENCE [LARGE SCALE GENOMIC DNA]</scope>
    <source>
        <strain evidence="3 4">K22</strain>
    </source>
</reference>
<evidence type="ECO:0000313" key="3">
    <source>
        <dbReference type="EMBL" id="CDM64799.1"/>
    </source>
</evidence>
<name>A0A0B6WWX8_9BACT</name>
<dbReference type="RefSeq" id="WP_157770656.1">
    <property type="nucleotide sequence ID" value="NZ_CBXV010000003.1"/>
</dbReference>